<dbReference type="Gene3D" id="1.10.10.10">
    <property type="entry name" value="Winged helix-like DNA-binding domain superfamily/Winged helix DNA-binding domain"/>
    <property type="match status" value="1"/>
</dbReference>
<dbReference type="Proteomes" id="UP000000641">
    <property type="component" value="Chromosome"/>
</dbReference>
<dbReference type="AlphaFoldDB" id="A1RYZ5"/>
<dbReference type="STRING" id="368408.Tpen_1025"/>
<dbReference type="HOGENOM" id="CLU_1933372_0_0_2"/>
<accession>A1RYZ5</accession>
<dbReference type="InterPro" id="IPR036388">
    <property type="entry name" value="WH-like_DNA-bd_sf"/>
</dbReference>
<dbReference type="KEGG" id="tpe:Tpen_1025"/>
<reference evidence="2" key="1">
    <citation type="journal article" date="2008" name="J. Bacteriol.">
        <title>Genome sequence of Thermofilum pendens reveals an exceptional loss of biosynthetic pathways without genome reduction.</title>
        <authorList>
            <person name="Anderson I."/>
            <person name="Rodriguez J."/>
            <person name="Susanti D."/>
            <person name="Porat I."/>
            <person name="Reich C."/>
            <person name="Ulrich L.E."/>
            <person name="Elkins J.G."/>
            <person name="Mavromatis K."/>
            <person name="Lykidis A."/>
            <person name="Kim E."/>
            <person name="Thompson L.S."/>
            <person name="Nolan M."/>
            <person name="Land M."/>
            <person name="Copeland A."/>
            <person name="Lapidus A."/>
            <person name="Lucas S."/>
            <person name="Detter C."/>
            <person name="Zhulin I.B."/>
            <person name="Olsen G.J."/>
            <person name="Whitman W."/>
            <person name="Mukhopadhyay B."/>
            <person name="Bristow J."/>
            <person name="Kyrpides N."/>
        </authorList>
    </citation>
    <scope>NUCLEOTIDE SEQUENCE [LARGE SCALE GENOMIC DNA]</scope>
    <source>
        <strain evidence="2">DSM 2475 / Hrk 5</strain>
    </source>
</reference>
<dbReference type="EnsemblBacteria" id="ABL78425">
    <property type="protein sequence ID" value="ABL78425"/>
    <property type="gene ID" value="Tpen_1025"/>
</dbReference>
<dbReference type="eggNOG" id="arCOG14940">
    <property type="taxonomic scope" value="Archaea"/>
</dbReference>
<protein>
    <submittedName>
        <fullName evidence="1">Uncharacterized protein</fullName>
    </submittedName>
</protein>
<gene>
    <name evidence="1" type="ordered locus">Tpen_1025</name>
</gene>
<name>A1RYZ5_THEPD</name>
<evidence type="ECO:0000313" key="2">
    <source>
        <dbReference type="Proteomes" id="UP000000641"/>
    </source>
</evidence>
<dbReference type="EMBL" id="CP000505">
    <property type="protein sequence ID" value="ABL78425.1"/>
    <property type="molecule type" value="Genomic_DNA"/>
</dbReference>
<proteinExistence type="predicted"/>
<organism evidence="1 2">
    <name type="scientific">Thermofilum pendens (strain DSM 2475 / Hrk 5)</name>
    <dbReference type="NCBI Taxonomy" id="368408"/>
    <lineage>
        <taxon>Archaea</taxon>
        <taxon>Thermoproteota</taxon>
        <taxon>Thermoprotei</taxon>
        <taxon>Thermofilales</taxon>
        <taxon>Thermofilaceae</taxon>
        <taxon>Thermofilum</taxon>
    </lineage>
</organism>
<evidence type="ECO:0000313" key="1">
    <source>
        <dbReference type="EMBL" id="ABL78425.1"/>
    </source>
</evidence>
<sequence length="133" mass="15095">METNLYLFFPRILVDEFTRIVMWVNRIGSSEVLATEISRNTKKAKEVISLLSKYGLVRESRKGRLRIVSLSPKGLEVYRYLEMAKRVVYGEGPAGEPVEEAEPEVAGAELPSFARDNPWLKVLAEKVRPRVSA</sequence>
<keyword evidence="2" id="KW-1185">Reference proteome</keyword>